<sequence>MATLPRARSGAFSFWQKLAIGLSAFIVFCFGQFALRGLVDYAHAPLVMHLHGLAMLTWLGLLTTQALLAGKGGPGGLSIHRRLGWASAVMVPTIVVLASALCLTALRLGLFPPFFTPAYFLALVHVDALLFALLVGMAVSRRRQGDWHRRLMAGSTILLMEPALGRLLPMPLIMPWGEWVSMVIQLGVVWLIVRHDRRTLGHTHPATTAVAITVILAHVIVELLAITPPWIALAARFTA</sequence>
<accession>A0ABV6SES3</accession>
<proteinExistence type="predicted"/>
<dbReference type="Proteomes" id="UP001589858">
    <property type="component" value="Unassembled WGS sequence"/>
</dbReference>
<organism evidence="2 3">
    <name type="scientific">Novosphingobium clariflavum</name>
    <dbReference type="NCBI Taxonomy" id="2029884"/>
    <lineage>
        <taxon>Bacteria</taxon>
        <taxon>Pseudomonadati</taxon>
        <taxon>Pseudomonadota</taxon>
        <taxon>Alphaproteobacteria</taxon>
        <taxon>Sphingomonadales</taxon>
        <taxon>Sphingomonadaceae</taxon>
        <taxon>Novosphingobium</taxon>
    </lineage>
</organism>
<dbReference type="EMBL" id="JBHLTM010000085">
    <property type="protein sequence ID" value="MFC0687309.1"/>
    <property type="molecule type" value="Genomic_DNA"/>
</dbReference>
<evidence type="ECO:0008006" key="4">
    <source>
        <dbReference type="Google" id="ProtNLM"/>
    </source>
</evidence>
<dbReference type="RefSeq" id="WP_267219843.1">
    <property type="nucleotide sequence ID" value="NZ_JAPCWC010000005.1"/>
</dbReference>
<comment type="caution">
    <text evidence="2">The sequence shown here is derived from an EMBL/GenBank/DDBJ whole genome shotgun (WGS) entry which is preliminary data.</text>
</comment>
<evidence type="ECO:0000256" key="1">
    <source>
        <dbReference type="SAM" id="Phobius"/>
    </source>
</evidence>
<keyword evidence="1" id="KW-0812">Transmembrane</keyword>
<feature type="transmembrane region" description="Helical" evidence="1">
    <location>
        <begin position="83"/>
        <end position="106"/>
    </location>
</feature>
<keyword evidence="3" id="KW-1185">Reference proteome</keyword>
<feature type="transmembrane region" description="Helical" evidence="1">
    <location>
        <begin position="205"/>
        <end position="226"/>
    </location>
</feature>
<name>A0ABV6SES3_9SPHN</name>
<reference evidence="2 3" key="1">
    <citation type="submission" date="2024-09" db="EMBL/GenBank/DDBJ databases">
        <authorList>
            <person name="Sun Q."/>
            <person name="Mori K."/>
        </authorList>
    </citation>
    <scope>NUCLEOTIDE SEQUENCE [LARGE SCALE GENOMIC DNA]</scope>
    <source>
        <strain evidence="2 3">CICC 11035S</strain>
    </source>
</reference>
<feature type="transmembrane region" description="Helical" evidence="1">
    <location>
        <begin position="41"/>
        <end position="62"/>
    </location>
</feature>
<feature type="transmembrane region" description="Helical" evidence="1">
    <location>
        <begin position="176"/>
        <end position="193"/>
    </location>
</feature>
<feature type="transmembrane region" description="Helical" evidence="1">
    <location>
        <begin position="118"/>
        <end position="139"/>
    </location>
</feature>
<keyword evidence="1" id="KW-1133">Transmembrane helix</keyword>
<protein>
    <recommendedName>
        <fullName evidence="4">Adenylate cyclase</fullName>
    </recommendedName>
</protein>
<evidence type="ECO:0000313" key="2">
    <source>
        <dbReference type="EMBL" id="MFC0687309.1"/>
    </source>
</evidence>
<feature type="transmembrane region" description="Helical" evidence="1">
    <location>
        <begin position="12"/>
        <end position="35"/>
    </location>
</feature>
<evidence type="ECO:0000313" key="3">
    <source>
        <dbReference type="Proteomes" id="UP001589858"/>
    </source>
</evidence>
<gene>
    <name evidence="2" type="ORF">ACFFF8_22230</name>
</gene>
<keyword evidence="1" id="KW-0472">Membrane</keyword>